<dbReference type="InterPro" id="IPR001789">
    <property type="entry name" value="Sig_transdc_resp-reg_receiver"/>
</dbReference>
<evidence type="ECO:0000313" key="6">
    <source>
        <dbReference type="EMBL" id="AOS65593.1"/>
    </source>
</evidence>
<accession>A0AAC9MZN2</accession>
<dbReference type="PRINTS" id="PR00038">
    <property type="entry name" value="HTHLUXR"/>
</dbReference>
<dbReference type="InterPro" id="IPR039420">
    <property type="entry name" value="WalR-like"/>
</dbReference>
<dbReference type="AlphaFoldDB" id="A0AAC9MZN2"/>
<dbReference type="KEGG" id="ahm:TL08_24075"/>
<dbReference type="SMART" id="SM00421">
    <property type="entry name" value="HTH_LUXR"/>
    <property type="match status" value="1"/>
</dbReference>
<dbReference type="Pfam" id="PF00072">
    <property type="entry name" value="Response_reg"/>
    <property type="match status" value="1"/>
</dbReference>
<feature type="modified residue" description="4-aspartylphosphate" evidence="3">
    <location>
        <position position="60"/>
    </location>
</feature>
<sequence>MAAATDTIRILLVDDHTLLREAVRDVLLTEDDFTVVGEAGDGATAVGLAATTKPHVVLLDVEMPRSKPLETVERLLQVAPKARVIVLSMYDDPQLVREMLGLGIAGYLHKSIGQRDLINAIRSAGTGEGQVTVSVSREALALSGANAEVSGPLSSREIEVLALVSEAMSNRQIAGKLSITEGTVKRHLRNIFAKLGAMSRIDAVNKAVDLALIRKRY</sequence>
<dbReference type="InterPro" id="IPR011006">
    <property type="entry name" value="CheY-like_superfamily"/>
</dbReference>
<dbReference type="InterPro" id="IPR000792">
    <property type="entry name" value="Tscrpt_reg_LuxR_C"/>
</dbReference>
<organism evidence="6 7">
    <name type="scientific">Actinoalloteichus hymeniacidonis</name>
    <dbReference type="NCBI Taxonomy" id="340345"/>
    <lineage>
        <taxon>Bacteria</taxon>
        <taxon>Bacillati</taxon>
        <taxon>Actinomycetota</taxon>
        <taxon>Actinomycetes</taxon>
        <taxon>Pseudonocardiales</taxon>
        <taxon>Pseudonocardiaceae</taxon>
        <taxon>Actinoalloteichus</taxon>
    </lineage>
</organism>
<dbReference type="CDD" id="cd06170">
    <property type="entry name" value="LuxR_C_like"/>
    <property type="match status" value="1"/>
</dbReference>
<dbReference type="PANTHER" id="PTHR43214:SF42">
    <property type="entry name" value="TRANSCRIPTIONAL REGULATORY PROTEIN DESR"/>
    <property type="match status" value="1"/>
</dbReference>
<dbReference type="Proteomes" id="UP000095210">
    <property type="component" value="Chromosome"/>
</dbReference>
<dbReference type="Gene3D" id="3.40.50.2300">
    <property type="match status" value="1"/>
</dbReference>
<keyword evidence="2" id="KW-0238">DNA-binding</keyword>
<dbReference type="PROSITE" id="PS50110">
    <property type="entry name" value="RESPONSE_REGULATORY"/>
    <property type="match status" value="1"/>
</dbReference>
<dbReference type="GO" id="GO:0003677">
    <property type="term" value="F:DNA binding"/>
    <property type="evidence" value="ECO:0007669"/>
    <property type="project" value="UniProtKB-KW"/>
</dbReference>
<proteinExistence type="predicted"/>
<name>A0AAC9MZN2_9PSEU</name>
<dbReference type="Pfam" id="PF00196">
    <property type="entry name" value="GerE"/>
    <property type="match status" value="1"/>
</dbReference>
<dbReference type="PANTHER" id="PTHR43214">
    <property type="entry name" value="TWO-COMPONENT RESPONSE REGULATOR"/>
    <property type="match status" value="1"/>
</dbReference>
<keyword evidence="7" id="KW-1185">Reference proteome</keyword>
<evidence type="ECO:0000259" key="4">
    <source>
        <dbReference type="PROSITE" id="PS50043"/>
    </source>
</evidence>
<evidence type="ECO:0000256" key="2">
    <source>
        <dbReference type="ARBA" id="ARBA00023125"/>
    </source>
</evidence>
<gene>
    <name evidence="6" type="ORF">TL08_24075</name>
</gene>
<protein>
    <submittedName>
        <fullName evidence="6">Two component LuxR family transcriptional regulator</fullName>
    </submittedName>
</protein>
<evidence type="ECO:0000313" key="7">
    <source>
        <dbReference type="Proteomes" id="UP000095210"/>
    </source>
</evidence>
<dbReference type="InterPro" id="IPR058245">
    <property type="entry name" value="NreC/VraR/RcsB-like_REC"/>
</dbReference>
<keyword evidence="1 3" id="KW-0597">Phosphoprotein</keyword>
<dbReference type="CDD" id="cd17535">
    <property type="entry name" value="REC_NarL-like"/>
    <property type="match status" value="1"/>
</dbReference>
<dbReference type="RefSeq" id="WP_069852265.1">
    <property type="nucleotide sequence ID" value="NZ_CP014859.1"/>
</dbReference>
<feature type="domain" description="HTH luxR-type" evidence="4">
    <location>
        <begin position="146"/>
        <end position="211"/>
    </location>
</feature>
<dbReference type="GO" id="GO:0006355">
    <property type="term" value="P:regulation of DNA-templated transcription"/>
    <property type="evidence" value="ECO:0007669"/>
    <property type="project" value="InterPro"/>
</dbReference>
<dbReference type="EMBL" id="CP014859">
    <property type="protein sequence ID" value="AOS65593.1"/>
    <property type="molecule type" value="Genomic_DNA"/>
</dbReference>
<reference evidence="7" key="1">
    <citation type="submission" date="2016-03" db="EMBL/GenBank/DDBJ databases">
        <title>Complete genome sequence of the type strain Actinoalloteichus hymeniacidonis DSM 45092.</title>
        <authorList>
            <person name="Schaffert L."/>
            <person name="Albersmeier A."/>
            <person name="Winkler A."/>
            <person name="Kalinowski J."/>
            <person name="Zotchev S."/>
            <person name="Ruckert C."/>
        </authorList>
    </citation>
    <scope>NUCLEOTIDE SEQUENCE [LARGE SCALE GENOMIC DNA]</scope>
    <source>
        <strain evidence="7">HPA177(T) (DSM 45092(T))</strain>
    </source>
</reference>
<dbReference type="PROSITE" id="PS50043">
    <property type="entry name" value="HTH_LUXR_2"/>
    <property type="match status" value="1"/>
</dbReference>
<dbReference type="SMART" id="SM00448">
    <property type="entry name" value="REC"/>
    <property type="match status" value="1"/>
</dbReference>
<dbReference type="InterPro" id="IPR016032">
    <property type="entry name" value="Sig_transdc_resp-reg_C-effctor"/>
</dbReference>
<evidence type="ECO:0000256" key="3">
    <source>
        <dbReference type="PROSITE-ProRule" id="PRU00169"/>
    </source>
</evidence>
<dbReference type="SUPFAM" id="SSF46894">
    <property type="entry name" value="C-terminal effector domain of the bipartite response regulators"/>
    <property type="match status" value="1"/>
</dbReference>
<evidence type="ECO:0000256" key="1">
    <source>
        <dbReference type="ARBA" id="ARBA00022553"/>
    </source>
</evidence>
<evidence type="ECO:0000259" key="5">
    <source>
        <dbReference type="PROSITE" id="PS50110"/>
    </source>
</evidence>
<dbReference type="SUPFAM" id="SSF52172">
    <property type="entry name" value="CheY-like"/>
    <property type="match status" value="1"/>
</dbReference>
<dbReference type="GO" id="GO:0000160">
    <property type="term" value="P:phosphorelay signal transduction system"/>
    <property type="evidence" value="ECO:0007669"/>
    <property type="project" value="InterPro"/>
</dbReference>
<feature type="domain" description="Response regulatory" evidence="5">
    <location>
        <begin position="9"/>
        <end position="125"/>
    </location>
</feature>